<gene>
    <name evidence="2" type="ORF">DICVIV_08353</name>
</gene>
<sequence>MYKVNPVFALIEPGKSLDIAVTRTGGPIKPEKLHVLTTPFDGDTAEKAYENKEIVPCVAVVQMVGK</sequence>
<protein>
    <recommendedName>
        <fullName evidence="1">MSP domain-containing protein</fullName>
    </recommendedName>
</protein>
<keyword evidence="3" id="KW-1185">Reference proteome</keyword>
<dbReference type="PROSITE" id="PS50202">
    <property type="entry name" value="MSP"/>
    <property type="match status" value="1"/>
</dbReference>
<reference evidence="3" key="2">
    <citation type="journal article" date="2016" name="Sci. Rep.">
        <title>Dictyocaulus viviparus genome, variome and transcriptome elucidate lungworm biology and support future intervention.</title>
        <authorList>
            <person name="McNulty S.N."/>
            <person name="Strube C."/>
            <person name="Rosa B.A."/>
            <person name="Martin J.C."/>
            <person name="Tyagi R."/>
            <person name="Choi Y.J."/>
            <person name="Wang Q."/>
            <person name="Hallsworth Pepin K."/>
            <person name="Zhang X."/>
            <person name="Ozersky P."/>
            <person name="Wilson R.K."/>
            <person name="Sternberg P.W."/>
            <person name="Gasser R.B."/>
            <person name="Mitreva M."/>
        </authorList>
    </citation>
    <scope>NUCLEOTIDE SEQUENCE [LARGE SCALE GENOMIC DNA]</scope>
    <source>
        <strain evidence="3">HannoverDv2000</strain>
    </source>
</reference>
<proteinExistence type="predicted"/>
<evidence type="ECO:0000313" key="2">
    <source>
        <dbReference type="EMBL" id="KJH45583.1"/>
    </source>
</evidence>
<name>A0A0D8XLQ8_DICVI</name>
<dbReference type="SUPFAM" id="SSF49354">
    <property type="entry name" value="PapD-like"/>
    <property type="match status" value="1"/>
</dbReference>
<dbReference type="Gene3D" id="2.60.40.10">
    <property type="entry name" value="Immunoglobulins"/>
    <property type="match status" value="1"/>
</dbReference>
<evidence type="ECO:0000259" key="1">
    <source>
        <dbReference type="PROSITE" id="PS50202"/>
    </source>
</evidence>
<dbReference type="EMBL" id="KN716399">
    <property type="protein sequence ID" value="KJH45583.1"/>
    <property type="molecule type" value="Genomic_DNA"/>
</dbReference>
<dbReference type="OrthoDB" id="5854731at2759"/>
<evidence type="ECO:0000313" key="3">
    <source>
        <dbReference type="Proteomes" id="UP000053766"/>
    </source>
</evidence>
<dbReference type="InterPro" id="IPR000535">
    <property type="entry name" value="MSP_dom"/>
</dbReference>
<dbReference type="Proteomes" id="UP000053766">
    <property type="component" value="Unassembled WGS sequence"/>
</dbReference>
<feature type="domain" description="MSP" evidence="1">
    <location>
        <begin position="1"/>
        <end position="66"/>
    </location>
</feature>
<organism evidence="2 3">
    <name type="scientific">Dictyocaulus viviparus</name>
    <name type="common">Bovine lungworm</name>
    <dbReference type="NCBI Taxonomy" id="29172"/>
    <lineage>
        <taxon>Eukaryota</taxon>
        <taxon>Metazoa</taxon>
        <taxon>Ecdysozoa</taxon>
        <taxon>Nematoda</taxon>
        <taxon>Chromadorea</taxon>
        <taxon>Rhabditida</taxon>
        <taxon>Rhabditina</taxon>
        <taxon>Rhabditomorpha</taxon>
        <taxon>Strongyloidea</taxon>
        <taxon>Metastrongylidae</taxon>
        <taxon>Dictyocaulus</taxon>
    </lineage>
</organism>
<dbReference type="InterPro" id="IPR008962">
    <property type="entry name" value="PapD-like_sf"/>
</dbReference>
<accession>A0A0D8XLQ8</accession>
<reference evidence="2 3" key="1">
    <citation type="submission" date="2013-11" db="EMBL/GenBank/DDBJ databases">
        <title>Draft genome of the bovine lungworm Dictyocaulus viviparus.</title>
        <authorList>
            <person name="Mitreva M."/>
        </authorList>
    </citation>
    <scope>NUCLEOTIDE SEQUENCE [LARGE SCALE GENOMIC DNA]</scope>
    <source>
        <strain evidence="2 3">HannoverDv2000</strain>
    </source>
</reference>
<dbReference type="AlphaFoldDB" id="A0A0D8XLQ8"/>
<dbReference type="STRING" id="29172.A0A0D8XLQ8"/>
<dbReference type="InterPro" id="IPR013783">
    <property type="entry name" value="Ig-like_fold"/>
</dbReference>